<dbReference type="EMBL" id="BPQO01000004">
    <property type="protein sequence ID" value="GJD87772.1"/>
    <property type="molecule type" value="Genomic_DNA"/>
</dbReference>
<name>A0AAV4ZHB5_9HYPH</name>
<organism evidence="1 2">
    <name type="scientific">Methylobacterium hispanicum</name>
    <dbReference type="NCBI Taxonomy" id="270350"/>
    <lineage>
        <taxon>Bacteria</taxon>
        <taxon>Pseudomonadati</taxon>
        <taxon>Pseudomonadota</taxon>
        <taxon>Alphaproteobacteria</taxon>
        <taxon>Hyphomicrobiales</taxon>
        <taxon>Methylobacteriaceae</taxon>
        <taxon>Methylobacterium</taxon>
    </lineage>
</organism>
<dbReference type="AlphaFoldDB" id="A0AAV4ZHB5"/>
<evidence type="ECO:0008006" key="3">
    <source>
        <dbReference type="Google" id="ProtNLM"/>
    </source>
</evidence>
<protein>
    <recommendedName>
        <fullName evidence="3">DUF4240 domain-containing protein</fullName>
    </recommendedName>
</protein>
<sequence>MSTDWQWCVVARLKADLDDGRQAALEQLLSDARYRADIAEGGVPLGFGEGTTFDAEYLDIPPGAEVFDGMLRILTSAQNLEREIGDDEGIVRPGTQLDELTGTLDRLLDGPRGEVVGWIRSEHHDWFHAHPLIRGRSGRIRMYLTRADPHDDPGFGHLDLGPRPVLVPRILDVALLPEPAADRPEIDPAALVARYSLDGTITPSALVPSPSSERP</sequence>
<gene>
    <name evidence="1" type="ORF">BHAOGJBA_1277</name>
</gene>
<dbReference type="Proteomes" id="UP001055247">
    <property type="component" value="Unassembled WGS sequence"/>
</dbReference>
<comment type="caution">
    <text evidence="1">The sequence shown here is derived from an EMBL/GenBank/DDBJ whole genome shotgun (WGS) entry which is preliminary data.</text>
</comment>
<evidence type="ECO:0000313" key="1">
    <source>
        <dbReference type="EMBL" id="GJD87772.1"/>
    </source>
</evidence>
<dbReference type="RefSeq" id="WP_238229765.1">
    <property type="nucleotide sequence ID" value="NZ_BPQO01000004.1"/>
</dbReference>
<evidence type="ECO:0000313" key="2">
    <source>
        <dbReference type="Proteomes" id="UP001055247"/>
    </source>
</evidence>
<reference evidence="1" key="1">
    <citation type="journal article" date="2016" name="Front. Microbiol.">
        <title>Genome Sequence of the Piezophilic, Mesophilic Sulfate-Reducing Bacterium Desulfovibrio indicus J2T.</title>
        <authorList>
            <person name="Cao J."/>
            <person name="Maignien L."/>
            <person name="Shao Z."/>
            <person name="Alain K."/>
            <person name="Jebbar M."/>
        </authorList>
    </citation>
    <scope>NUCLEOTIDE SEQUENCE</scope>
    <source>
        <strain evidence="1">DSM 16372</strain>
    </source>
</reference>
<proteinExistence type="predicted"/>
<reference evidence="1" key="2">
    <citation type="submission" date="2021-08" db="EMBL/GenBank/DDBJ databases">
        <authorList>
            <person name="Tani A."/>
            <person name="Ola A."/>
            <person name="Ogura Y."/>
            <person name="Katsura K."/>
            <person name="Hayashi T."/>
        </authorList>
    </citation>
    <scope>NUCLEOTIDE SEQUENCE</scope>
    <source>
        <strain evidence="1">DSM 16372</strain>
    </source>
</reference>
<keyword evidence="2" id="KW-1185">Reference proteome</keyword>
<accession>A0AAV4ZHB5</accession>